<accession>A0A9P1IKI9</accession>
<dbReference type="InterPro" id="IPR011333">
    <property type="entry name" value="SKP1/BTB/POZ_sf"/>
</dbReference>
<dbReference type="InterPro" id="IPR000210">
    <property type="entry name" value="BTB/POZ_dom"/>
</dbReference>
<dbReference type="CDD" id="cd18186">
    <property type="entry name" value="BTB_POZ_ZBTB_KLHL-like"/>
    <property type="match status" value="1"/>
</dbReference>
<dbReference type="PROSITE" id="PS50097">
    <property type="entry name" value="BTB"/>
    <property type="match status" value="1"/>
</dbReference>
<dbReference type="EMBL" id="CANHGI010000003">
    <property type="protein sequence ID" value="CAI5446731.1"/>
    <property type="molecule type" value="Genomic_DNA"/>
</dbReference>
<dbReference type="OrthoDB" id="409824at2759"/>
<dbReference type="SMART" id="SM00225">
    <property type="entry name" value="BTB"/>
    <property type="match status" value="1"/>
</dbReference>
<dbReference type="PANTHER" id="PTHR47022:SF1">
    <property type="entry name" value="BTB AND MATH DOMAIN-CONTAINING PROTEIN 36-RELATED"/>
    <property type="match status" value="1"/>
</dbReference>
<dbReference type="Proteomes" id="UP001152747">
    <property type="component" value="Unassembled WGS sequence"/>
</dbReference>
<dbReference type="InterPro" id="IPR002083">
    <property type="entry name" value="MATH/TRAF_dom"/>
</dbReference>
<dbReference type="Gene3D" id="3.30.710.10">
    <property type="entry name" value="Potassium Channel Kv1.1, Chain A"/>
    <property type="match status" value="1"/>
</dbReference>
<dbReference type="AlphaFoldDB" id="A0A9P1IKI9"/>
<dbReference type="Gene3D" id="2.60.210.10">
    <property type="entry name" value="Apoptosis, Tumor Necrosis Factor Receptor Associated Protein 2, Chain A"/>
    <property type="match status" value="1"/>
</dbReference>
<dbReference type="PANTHER" id="PTHR47022">
    <property type="entry name" value="BTB AND MATH DOMAIN-CONTAINING PROTEIN 36-RELATED"/>
    <property type="match status" value="1"/>
</dbReference>
<feature type="domain" description="BTB" evidence="1">
    <location>
        <begin position="144"/>
        <end position="207"/>
    </location>
</feature>
<dbReference type="PROSITE" id="PS50144">
    <property type="entry name" value="MATH"/>
    <property type="match status" value="1"/>
</dbReference>
<evidence type="ECO:0008006" key="5">
    <source>
        <dbReference type="Google" id="ProtNLM"/>
    </source>
</evidence>
<evidence type="ECO:0000259" key="2">
    <source>
        <dbReference type="PROSITE" id="PS50144"/>
    </source>
</evidence>
<reference evidence="3" key="1">
    <citation type="submission" date="2022-11" db="EMBL/GenBank/DDBJ databases">
        <authorList>
            <person name="Kikuchi T."/>
        </authorList>
    </citation>
    <scope>NUCLEOTIDE SEQUENCE</scope>
    <source>
        <strain evidence="3">PS1010</strain>
    </source>
</reference>
<evidence type="ECO:0000313" key="3">
    <source>
        <dbReference type="EMBL" id="CAI5446731.1"/>
    </source>
</evidence>
<name>A0A9P1IKI9_9PELO</name>
<comment type="caution">
    <text evidence="3">The sequence shown here is derived from an EMBL/GenBank/DDBJ whole genome shotgun (WGS) entry which is preliminary data.</text>
</comment>
<dbReference type="SUPFAM" id="SSF54695">
    <property type="entry name" value="POZ domain"/>
    <property type="match status" value="1"/>
</dbReference>
<proteinExistence type="predicted"/>
<evidence type="ECO:0000259" key="1">
    <source>
        <dbReference type="PROSITE" id="PS50097"/>
    </source>
</evidence>
<gene>
    <name evidence="3" type="ORF">CAMP_LOCUS9368</name>
</gene>
<dbReference type="Pfam" id="PF00651">
    <property type="entry name" value="BTB"/>
    <property type="match status" value="1"/>
</dbReference>
<keyword evidence="4" id="KW-1185">Reference proteome</keyword>
<organism evidence="3 4">
    <name type="scientific">Caenorhabditis angaria</name>
    <dbReference type="NCBI Taxonomy" id="860376"/>
    <lineage>
        <taxon>Eukaryota</taxon>
        <taxon>Metazoa</taxon>
        <taxon>Ecdysozoa</taxon>
        <taxon>Nematoda</taxon>
        <taxon>Chromadorea</taxon>
        <taxon>Rhabditida</taxon>
        <taxon>Rhabditina</taxon>
        <taxon>Rhabditomorpha</taxon>
        <taxon>Rhabditoidea</taxon>
        <taxon>Rhabditidae</taxon>
        <taxon>Peloderinae</taxon>
        <taxon>Caenorhabditis</taxon>
    </lineage>
</organism>
<feature type="domain" description="MATH" evidence="2">
    <location>
        <begin position="8"/>
        <end position="129"/>
    </location>
</feature>
<protein>
    <recommendedName>
        <fullName evidence="5">BTB domain-containing protein</fullName>
    </recommendedName>
</protein>
<sequence>MNPVGKNNNKIRWKFENLETLKKNGGFSEEFTTDDLKWKIKLETKLVNGIKYLGVYLHHVTEKSSWIIESSARIKVSNRKQLRTGNFNCGLHTKNIPAWGFPEFLQWSFLAPNHYYDSRIEWITVECEFSYKFYDFSKNSAIFSDASIKVGTDEFYISKGYISTFSKFFNEKFVNKNLTKVTITGVKSDDFVRLLAAILPDPIQISFRNYDAIMDLSEKFEIDSLIKKCEEYFKKNKCIEIIRQIKEAEKFNYRTQIPTLLATLKRGKELKIISEDENFKNFKDSTKVAIMNAAFKFL</sequence>
<evidence type="ECO:0000313" key="4">
    <source>
        <dbReference type="Proteomes" id="UP001152747"/>
    </source>
</evidence>
<dbReference type="Pfam" id="PF22486">
    <property type="entry name" value="MATH_2"/>
    <property type="match status" value="1"/>
</dbReference>
<dbReference type="SUPFAM" id="SSF49599">
    <property type="entry name" value="TRAF domain-like"/>
    <property type="match status" value="1"/>
</dbReference>
<dbReference type="InterPro" id="IPR008974">
    <property type="entry name" value="TRAF-like"/>
</dbReference>
<dbReference type="CDD" id="cd00121">
    <property type="entry name" value="MATH"/>
    <property type="match status" value="1"/>
</dbReference>